<keyword evidence="3" id="KW-1185">Reference proteome</keyword>
<feature type="region of interest" description="Disordered" evidence="1">
    <location>
        <begin position="13"/>
        <end position="42"/>
    </location>
</feature>
<evidence type="ECO:0000313" key="2">
    <source>
        <dbReference type="EMBL" id="EDO01635.1"/>
    </source>
</evidence>
<dbReference type="AlphaFoldDB" id="A7EFL9"/>
<protein>
    <submittedName>
        <fullName evidence="2">Uncharacterized protein</fullName>
    </submittedName>
</protein>
<sequence length="85" mass="9383">MASQDVSEYVFLHQNEETHGGGPARTTKRITPRSKQDYYTPAHHNVTSKTITGETIEVNSDPDTLLLIVPYVACIKDVVGRGLGR</sequence>
<accession>A7EFL9</accession>
<gene>
    <name evidence="2" type="ORF">SS1G_04110</name>
</gene>
<dbReference type="RefSeq" id="XP_001594303.1">
    <property type="nucleotide sequence ID" value="XM_001594253.1"/>
</dbReference>
<dbReference type="GeneID" id="5490942"/>
<dbReference type="InParanoid" id="A7EFL9"/>
<evidence type="ECO:0000313" key="3">
    <source>
        <dbReference type="Proteomes" id="UP000001312"/>
    </source>
</evidence>
<organism evidence="2 3">
    <name type="scientific">Sclerotinia sclerotiorum (strain ATCC 18683 / 1980 / Ss-1)</name>
    <name type="common">White mold</name>
    <name type="synonym">Whetzelinia sclerotiorum</name>
    <dbReference type="NCBI Taxonomy" id="665079"/>
    <lineage>
        <taxon>Eukaryota</taxon>
        <taxon>Fungi</taxon>
        <taxon>Dikarya</taxon>
        <taxon>Ascomycota</taxon>
        <taxon>Pezizomycotina</taxon>
        <taxon>Leotiomycetes</taxon>
        <taxon>Helotiales</taxon>
        <taxon>Sclerotiniaceae</taxon>
        <taxon>Sclerotinia</taxon>
    </lineage>
</organism>
<name>A7EFL9_SCLS1</name>
<evidence type="ECO:0000256" key="1">
    <source>
        <dbReference type="SAM" id="MobiDB-lite"/>
    </source>
</evidence>
<dbReference type="KEGG" id="ssl:SS1G_04110"/>
<proteinExistence type="predicted"/>
<reference evidence="3" key="1">
    <citation type="journal article" date="2011" name="PLoS Genet.">
        <title>Genomic analysis of the necrotrophic fungal pathogens Sclerotinia sclerotiorum and Botrytis cinerea.</title>
        <authorList>
            <person name="Amselem J."/>
            <person name="Cuomo C.A."/>
            <person name="van Kan J.A."/>
            <person name="Viaud M."/>
            <person name="Benito E.P."/>
            <person name="Couloux A."/>
            <person name="Coutinho P.M."/>
            <person name="de Vries R.P."/>
            <person name="Dyer P.S."/>
            <person name="Fillinger S."/>
            <person name="Fournier E."/>
            <person name="Gout L."/>
            <person name="Hahn M."/>
            <person name="Kohn L."/>
            <person name="Lapalu N."/>
            <person name="Plummer K.M."/>
            <person name="Pradier J.M."/>
            <person name="Quevillon E."/>
            <person name="Sharon A."/>
            <person name="Simon A."/>
            <person name="ten Have A."/>
            <person name="Tudzynski B."/>
            <person name="Tudzynski P."/>
            <person name="Wincker P."/>
            <person name="Andrew M."/>
            <person name="Anthouard V."/>
            <person name="Beever R.E."/>
            <person name="Beffa R."/>
            <person name="Benoit I."/>
            <person name="Bouzid O."/>
            <person name="Brault B."/>
            <person name="Chen Z."/>
            <person name="Choquer M."/>
            <person name="Collemare J."/>
            <person name="Cotton P."/>
            <person name="Danchin E.G."/>
            <person name="Da Silva C."/>
            <person name="Gautier A."/>
            <person name="Giraud C."/>
            <person name="Giraud T."/>
            <person name="Gonzalez C."/>
            <person name="Grossetete S."/>
            <person name="Guldener U."/>
            <person name="Henrissat B."/>
            <person name="Howlett B.J."/>
            <person name="Kodira C."/>
            <person name="Kretschmer M."/>
            <person name="Lappartient A."/>
            <person name="Leroch M."/>
            <person name="Levis C."/>
            <person name="Mauceli E."/>
            <person name="Neuveglise C."/>
            <person name="Oeser B."/>
            <person name="Pearson M."/>
            <person name="Poulain J."/>
            <person name="Poussereau N."/>
            <person name="Quesneville H."/>
            <person name="Rascle C."/>
            <person name="Schumacher J."/>
            <person name="Segurens B."/>
            <person name="Sexton A."/>
            <person name="Silva E."/>
            <person name="Sirven C."/>
            <person name="Soanes D.M."/>
            <person name="Talbot N.J."/>
            <person name="Templeton M."/>
            <person name="Yandava C."/>
            <person name="Yarden O."/>
            <person name="Zeng Q."/>
            <person name="Rollins J.A."/>
            <person name="Lebrun M.H."/>
            <person name="Dickman M."/>
        </authorList>
    </citation>
    <scope>NUCLEOTIDE SEQUENCE [LARGE SCALE GENOMIC DNA]</scope>
    <source>
        <strain evidence="3">ATCC 18683 / 1980 / Ss-1</strain>
    </source>
</reference>
<dbReference type="HOGENOM" id="CLU_2513991_0_0_1"/>
<dbReference type="EMBL" id="CH476625">
    <property type="protein sequence ID" value="EDO01635.1"/>
    <property type="molecule type" value="Genomic_DNA"/>
</dbReference>
<dbReference type="Proteomes" id="UP000001312">
    <property type="component" value="Unassembled WGS sequence"/>
</dbReference>